<dbReference type="InterPro" id="IPR001188">
    <property type="entry name" value="Sperm_putr-bd"/>
</dbReference>
<dbReference type="GO" id="GO:0019808">
    <property type="term" value="F:polyamine binding"/>
    <property type="evidence" value="ECO:0007669"/>
    <property type="project" value="InterPro"/>
</dbReference>
<dbReference type="GO" id="GO:0015846">
    <property type="term" value="P:polyamine transport"/>
    <property type="evidence" value="ECO:0007669"/>
    <property type="project" value="InterPro"/>
</dbReference>
<dbReference type="PRINTS" id="PR00909">
    <property type="entry name" value="SPERMDNBNDNG"/>
</dbReference>
<dbReference type="Pfam" id="PF13343">
    <property type="entry name" value="SBP_bac_6"/>
    <property type="match status" value="1"/>
</dbReference>
<protein>
    <submittedName>
        <fullName evidence="6">ABC-type spermidine/putrescine transport system, periplasmic protein</fullName>
    </submittedName>
</protein>
<accession>A0A0L0MKR6</accession>
<feature type="transmembrane region" description="Helical" evidence="5">
    <location>
        <begin position="352"/>
        <end position="371"/>
    </location>
</feature>
<dbReference type="AlphaFoldDB" id="A0A0L0MKR6"/>
<comment type="subcellular location">
    <subcellularLocation>
        <location evidence="1">Periplasm</location>
    </subcellularLocation>
</comment>
<dbReference type="Proteomes" id="UP000037086">
    <property type="component" value="Unassembled WGS sequence"/>
</dbReference>
<dbReference type="Gene3D" id="3.40.190.10">
    <property type="entry name" value="Periplasmic binding protein-like II"/>
    <property type="match status" value="2"/>
</dbReference>
<keyword evidence="7" id="KW-1185">Reference proteome</keyword>
<keyword evidence="3" id="KW-0732">Signal</keyword>
<comment type="caution">
    <text evidence="6">The sequence shown here is derived from an EMBL/GenBank/DDBJ whole genome shotgun (WGS) entry which is preliminary data.</text>
</comment>
<dbReference type="EMBL" id="JPSQ01000048">
    <property type="protein sequence ID" value="KND62574.1"/>
    <property type="molecule type" value="Genomic_DNA"/>
</dbReference>
<evidence type="ECO:0000256" key="3">
    <source>
        <dbReference type="ARBA" id="ARBA00022729"/>
    </source>
</evidence>
<keyword evidence="2" id="KW-0813">Transport</keyword>
<keyword evidence="5" id="KW-0812">Transmembrane</keyword>
<keyword evidence="5" id="KW-0472">Membrane</keyword>
<proteinExistence type="predicted"/>
<keyword evidence="4" id="KW-0574">Periplasm</keyword>
<evidence type="ECO:0000256" key="1">
    <source>
        <dbReference type="ARBA" id="ARBA00004418"/>
    </source>
</evidence>
<dbReference type="OrthoDB" id="9782004at2"/>
<organism evidence="6 7">
    <name type="scientific">Candidatus Phytoplasma phoenicium</name>
    <dbReference type="NCBI Taxonomy" id="198422"/>
    <lineage>
        <taxon>Bacteria</taxon>
        <taxon>Bacillati</taxon>
        <taxon>Mycoplasmatota</taxon>
        <taxon>Mollicutes</taxon>
        <taxon>Acholeplasmatales</taxon>
        <taxon>Acholeplasmataceae</taxon>
        <taxon>Candidatus Phytoplasma</taxon>
        <taxon>16SrIX (Pigeon pea witches'-broom group)</taxon>
    </lineage>
</organism>
<sequence length="377" mass="44328">MMKNKKILIILFLAIFFLICFSLLKINSKEKKTEVLLFNWGEYIDPQIIDEYNKQSDKFIVKQSFFSSNELAINKIQTGHQYDIAILSEYAITQLIPDYLQKIDPTKIVSNLKETIKFQKIKGKLSNNQEFFIPYFWGKLGLLYNKKKIDISEENWKNVIKNSHYKVALYNNPFEGIFLGLKAIDGDISGCNEIHNQKAKKWLLDLKKTQMNLSFVTDQLLDNMKIKGEERYDLALAYSGDARFLMQNNDNLAYFDFTSGTNIWIDSFVFPKGGNNTEGAYDFINFLLQSNNIQKNMDFIGYDSPYVEINNTPLNLDVKEDKDKFYQYKEQYKKQINDIWNDIYASPRPKDYYLFVLSFLIIFAFIIIRLSKLNIKR</sequence>
<evidence type="ECO:0000256" key="5">
    <source>
        <dbReference type="SAM" id="Phobius"/>
    </source>
</evidence>
<gene>
    <name evidence="6" type="primary">potD</name>
    <name evidence="6" type="ORF">AlmWB_02310</name>
</gene>
<dbReference type="SUPFAM" id="SSF53850">
    <property type="entry name" value="Periplasmic binding protein-like II"/>
    <property type="match status" value="1"/>
</dbReference>
<keyword evidence="5" id="KW-1133">Transmembrane helix</keyword>
<dbReference type="GO" id="GO:0042597">
    <property type="term" value="C:periplasmic space"/>
    <property type="evidence" value="ECO:0007669"/>
    <property type="project" value="UniProtKB-SubCell"/>
</dbReference>
<dbReference type="PATRIC" id="fig|198422.3.peg.217"/>
<reference evidence="6 7" key="1">
    <citation type="journal article" date="2015" name="BMC Microbiol.">
        <title>'Candidatus Phytoplasma phoenicium' associated with almond witches'-broom disease: from draft genome to genetic diversity among strain populations.</title>
        <authorList>
            <person name="Quaglino F."/>
            <person name="Kube M."/>
            <person name="Jawhari M."/>
            <person name="Abou-Jawdah Y."/>
            <person name="Siewert C."/>
            <person name="Choueiri E."/>
            <person name="Sobh H."/>
            <person name="Casati P."/>
            <person name="Tedeschi R."/>
            <person name="Molino Lova M."/>
            <person name="Alma A."/>
            <person name="Bianco P.A."/>
        </authorList>
    </citation>
    <scope>NUCLEOTIDE SEQUENCE [LARGE SCALE GENOMIC DNA]</scope>
    <source>
        <strain evidence="6 7">SA213</strain>
    </source>
</reference>
<dbReference type="PANTHER" id="PTHR30222">
    <property type="entry name" value="SPERMIDINE/PUTRESCINE-BINDING PERIPLASMIC PROTEIN"/>
    <property type="match status" value="1"/>
</dbReference>
<evidence type="ECO:0000256" key="4">
    <source>
        <dbReference type="ARBA" id="ARBA00022764"/>
    </source>
</evidence>
<evidence type="ECO:0000256" key="2">
    <source>
        <dbReference type="ARBA" id="ARBA00022448"/>
    </source>
</evidence>
<dbReference type="PANTHER" id="PTHR30222:SF17">
    <property type="entry name" value="SPERMIDINE_PUTRESCINE-BINDING PERIPLASMIC PROTEIN"/>
    <property type="match status" value="1"/>
</dbReference>
<name>A0A0L0MKR6_9MOLU</name>
<evidence type="ECO:0000313" key="6">
    <source>
        <dbReference type="EMBL" id="KND62574.1"/>
    </source>
</evidence>
<evidence type="ECO:0000313" key="7">
    <source>
        <dbReference type="Proteomes" id="UP000037086"/>
    </source>
</evidence>